<comment type="similarity">
    <text evidence="1">Belongs to the enoyl-CoA hydratase/isomerase family.</text>
</comment>
<accession>A0A0J7Y6R8</accession>
<reference evidence="2 3" key="1">
    <citation type="journal article" date="2015" name="G3 (Bethesda)">
        <title>Insights into Ongoing Evolution of the Hexachlorocyclohexane Catabolic Pathway from Comparative Genomics of Ten Sphingomonadaceae Strains.</title>
        <authorList>
            <person name="Pearce S.L."/>
            <person name="Oakeshott J.G."/>
            <person name="Pandey G."/>
        </authorList>
    </citation>
    <scope>NUCLEOTIDE SEQUENCE [LARGE SCALE GENOMIC DNA]</scope>
    <source>
        <strain evidence="2 3">LL02</strain>
    </source>
</reference>
<dbReference type="PANTHER" id="PTHR43802:SF1">
    <property type="entry name" value="IP11341P-RELATED"/>
    <property type="match status" value="1"/>
</dbReference>
<dbReference type="InterPro" id="IPR029045">
    <property type="entry name" value="ClpP/crotonase-like_dom_sf"/>
</dbReference>
<dbReference type="CDD" id="cd06558">
    <property type="entry name" value="crotonase-like"/>
    <property type="match status" value="1"/>
</dbReference>
<dbReference type="OrthoDB" id="5730382at2"/>
<evidence type="ECO:0000313" key="2">
    <source>
        <dbReference type="EMBL" id="KMS59639.1"/>
    </source>
</evidence>
<dbReference type="SUPFAM" id="SSF52096">
    <property type="entry name" value="ClpP/crotonase"/>
    <property type="match status" value="1"/>
</dbReference>
<comment type="caution">
    <text evidence="2">The sequence shown here is derived from an EMBL/GenBank/DDBJ whole genome shotgun (WGS) entry which is preliminary data.</text>
</comment>
<dbReference type="Pfam" id="PF00378">
    <property type="entry name" value="ECH_1"/>
    <property type="match status" value="1"/>
</dbReference>
<dbReference type="AlphaFoldDB" id="A0A0J7Y6R8"/>
<evidence type="ECO:0000256" key="1">
    <source>
        <dbReference type="ARBA" id="ARBA00005254"/>
    </source>
</evidence>
<dbReference type="Proteomes" id="UP000052268">
    <property type="component" value="Unassembled WGS sequence"/>
</dbReference>
<dbReference type="InterPro" id="IPR001753">
    <property type="entry name" value="Enoyl-CoA_hydra/iso"/>
</dbReference>
<sequence>MDFKEFTASAAELEYGGHSWPGPVAFVDLAATRHEAADIRLPPCPLIGIGAADHPLAIKLDTFVESGSQADALAKAVISQPLAAATLVQLLRLLPSLSAEDGLTAESLAYATLQGSTAHRDWIARRKIPEGDLIRGGVSLMRQGNEVVATLARPDTGNAIDRSMRDDLHEAFALVNMDRSITRITLRARGKAFSLGAELGEFGTTTDPAAAHMIRARTLPAREAVLCADRFAVEIDGAAIGAGLELAAFASRITATRRSWFQLPELAMGILPGAGGCVSLTRRIGRQRTALMVLSGRRIGARQALDWGLVDALVD</sequence>
<protein>
    <submittedName>
        <fullName evidence="2">Enoyl-CoA hydratase</fullName>
    </submittedName>
</protein>
<dbReference type="PANTHER" id="PTHR43802">
    <property type="entry name" value="ENOYL-COA HYDRATASE"/>
    <property type="match status" value="1"/>
</dbReference>
<dbReference type="GO" id="GO:0003824">
    <property type="term" value="F:catalytic activity"/>
    <property type="evidence" value="ECO:0007669"/>
    <property type="project" value="UniProtKB-ARBA"/>
</dbReference>
<dbReference type="EMBL" id="JACU01000002">
    <property type="protein sequence ID" value="KMS59639.1"/>
    <property type="molecule type" value="Genomic_DNA"/>
</dbReference>
<gene>
    <name evidence="2" type="ORF">V474_10605</name>
</gene>
<proteinExistence type="inferred from homology"/>
<evidence type="ECO:0000313" key="3">
    <source>
        <dbReference type="Proteomes" id="UP000052268"/>
    </source>
</evidence>
<dbReference type="Gene3D" id="3.90.226.10">
    <property type="entry name" value="2-enoyl-CoA Hydratase, Chain A, domain 1"/>
    <property type="match status" value="1"/>
</dbReference>
<keyword evidence="3" id="KW-1185">Reference proteome</keyword>
<organism evidence="2 3">
    <name type="scientific">Novosphingobium barchaimii LL02</name>
    <dbReference type="NCBI Taxonomy" id="1114963"/>
    <lineage>
        <taxon>Bacteria</taxon>
        <taxon>Pseudomonadati</taxon>
        <taxon>Pseudomonadota</taxon>
        <taxon>Alphaproteobacteria</taxon>
        <taxon>Sphingomonadales</taxon>
        <taxon>Sphingomonadaceae</taxon>
        <taxon>Novosphingobium</taxon>
    </lineage>
</organism>
<name>A0A0J7Y6R8_9SPHN</name>